<dbReference type="Pfam" id="PF00234">
    <property type="entry name" value="Tryp_alpha_amyl"/>
    <property type="match status" value="1"/>
</dbReference>
<dbReference type="PANTHER" id="PTHR33076">
    <property type="entry name" value="NON-SPECIFIC LIPID-TRANSFER PROTEIN 2-RELATED"/>
    <property type="match status" value="1"/>
</dbReference>
<dbReference type="SUPFAM" id="SSF47699">
    <property type="entry name" value="Bifunctional inhibitor/lipid-transfer protein/seed storage 2S albumin"/>
    <property type="match status" value="1"/>
</dbReference>
<dbReference type="AlphaFoldDB" id="A0AAV0Q3X6"/>
<evidence type="ECO:0000313" key="6">
    <source>
        <dbReference type="EMBL" id="CAI0540164.1"/>
    </source>
</evidence>
<dbReference type="EMBL" id="CAMGYJ010000009">
    <property type="protein sequence ID" value="CAI0540164.1"/>
    <property type="molecule type" value="Genomic_DNA"/>
</dbReference>
<dbReference type="InterPro" id="IPR000528">
    <property type="entry name" value="Plant_nsLTP"/>
</dbReference>
<evidence type="ECO:0000256" key="2">
    <source>
        <dbReference type="ARBA" id="ARBA00023157"/>
    </source>
</evidence>
<keyword evidence="3" id="KW-0813">Transport</keyword>
<dbReference type="InterPro" id="IPR036312">
    <property type="entry name" value="Bifun_inhib/LTP/seed_sf"/>
</dbReference>
<proteinExistence type="inferred from homology"/>
<evidence type="ECO:0000256" key="1">
    <source>
        <dbReference type="ARBA" id="ARBA00009748"/>
    </source>
</evidence>
<dbReference type="PRINTS" id="PR00382">
    <property type="entry name" value="LIPIDTRNSFER"/>
</dbReference>
<evidence type="ECO:0000259" key="5">
    <source>
        <dbReference type="SMART" id="SM00499"/>
    </source>
</evidence>
<name>A0AAV0Q3X6_9ROSI</name>
<sequence>MKTSVNSRVNGTATVAFMLALMMMGSSTSTLVNGQAAAVTCPGALLQLLPCLPFLTKQAPSPSTQCCSNVKLLNDEANTAAIRQQLCKCFKPAIITYRVDPPVAKALPSLCGVNVPVPIDPNIDCNKDFNLGLKYG</sequence>
<feature type="signal peptide" evidence="4">
    <location>
        <begin position="1"/>
        <end position="29"/>
    </location>
</feature>
<dbReference type="Gene3D" id="1.10.110.10">
    <property type="entry name" value="Plant lipid-transfer and hydrophobic proteins"/>
    <property type="match status" value="1"/>
</dbReference>
<keyword evidence="7" id="KW-1185">Reference proteome</keyword>
<dbReference type="CDD" id="cd01960">
    <property type="entry name" value="nsLTP1"/>
    <property type="match status" value="1"/>
</dbReference>
<dbReference type="GO" id="GO:0006869">
    <property type="term" value="P:lipid transport"/>
    <property type="evidence" value="ECO:0007669"/>
    <property type="project" value="InterPro"/>
</dbReference>
<keyword evidence="4" id="KW-0732">Signal</keyword>
<comment type="function">
    <text evidence="3">Plant non-specific lipid-transfer proteins transfer phospholipids as well as galactolipids across membranes. May play a role in wax or cutin deposition in the cell walls of expanding epidermal cells and certain secretory tissues.</text>
</comment>
<dbReference type="InterPro" id="IPR016140">
    <property type="entry name" value="Bifunc_inhib/LTP/seed_store"/>
</dbReference>
<gene>
    <name evidence="6" type="ORF">LITE_LOCUS41568</name>
</gene>
<feature type="domain" description="Bifunctional inhibitor/plant lipid transfer protein/seed storage helical" evidence="5">
    <location>
        <begin position="41"/>
        <end position="125"/>
    </location>
</feature>
<comment type="caution">
    <text evidence="6">The sequence shown here is derived from an EMBL/GenBank/DDBJ whole genome shotgun (WGS) entry which is preliminary data.</text>
</comment>
<reference evidence="6" key="1">
    <citation type="submission" date="2022-08" db="EMBL/GenBank/DDBJ databases">
        <authorList>
            <person name="Gutierrez-Valencia J."/>
        </authorList>
    </citation>
    <scope>NUCLEOTIDE SEQUENCE</scope>
</reference>
<protein>
    <recommendedName>
        <fullName evidence="3">Non-specific lipid-transfer protein</fullName>
    </recommendedName>
</protein>
<evidence type="ECO:0000256" key="4">
    <source>
        <dbReference type="SAM" id="SignalP"/>
    </source>
</evidence>
<evidence type="ECO:0000313" key="7">
    <source>
        <dbReference type="Proteomes" id="UP001154282"/>
    </source>
</evidence>
<feature type="chain" id="PRO_5043561279" description="Non-specific lipid-transfer protein" evidence="4">
    <location>
        <begin position="30"/>
        <end position="136"/>
    </location>
</feature>
<dbReference type="GO" id="GO:0008289">
    <property type="term" value="F:lipid binding"/>
    <property type="evidence" value="ECO:0007669"/>
    <property type="project" value="UniProtKB-KW"/>
</dbReference>
<keyword evidence="2" id="KW-1015">Disulfide bond</keyword>
<evidence type="ECO:0000256" key="3">
    <source>
        <dbReference type="RuleBase" id="RU000628"/>
    </source>
</evidence>
<accession>A0AAV0Q3X6</accession>
<dbReference type="SMART" id="SM00499">
    <property type="entry name" value="AAI"/>
    <property type="match status" value="1"/>
</dbReference>
<dbReference type="Proteomes" id="UP001154282">
    <property type="component" value="Unassembled WGS sequence"/>
</dbReference>
<keyword evidence="3" id="KW-0446">Lipid-binding</keyword>
<organism evidence="6 7">
    <name type="scientific">Linum tenue</name>
    <dbReference type="NCBI Taxonomy" id="586396"/>
    <lineage>
        <taxon>Eukaryota</taxon>
        <taxon>Viridiplantae</taxon>
        <taxon>Streptophyta</taxon>
        <taxon>Embryophyta</taxon>
        <taxon>Tracheophyta</taxon>
        <taxon>Spermatophyta</taxon>
        <taxon>Magnoliopsida</taxon>
        <taxon>eudicotyledons</taxon>
        <taxon>Gunneridae</taxon>
        <taxon>Pentapetalae</taxon>
        <taxon>rosids</taxon>
        <taxon>fabids</taxon>
        <taxon>Malpighiales</taxon>
        <taxon>Linaceae</taxon>
        <taxon>Linum</taxon>
    </lineage>
</organism>
<comment type="similarity">
    <text evidence="1 3">Belongs to the plant LTP family.</text>
</comment>